<sequence>MDNKISTVRIVVVFAMFALTWYFLHSTAAVVPVAIKKPLASFPHVIGEYRLGNSFQSSADVIELLGVDDYIQYNYVSAAGERINLYVGYYQAVGVHGGYHSPKNCIPGGGWGIDKVKTVELEKGIEGRSRATVSEMVIRNGAEYQVVLYWYQNRGRIIASEYWEKIYQVLDALLMRRRDGTFVRIMAYAPNGDIAAAEAKVKKFAEHVIPLLEHHLPGARI</sequence>
<gene>
    <name evidence="3" type="ORF">HNQ81_000675</name>
</gene>
<evidence type="ECO:0000313" key="3">
    <source>
        <dbReference type="EMBL" id="MBB5346965.1"/>
    </source>
</evidence>
<accession>A0A840UMW3</accession>
<evidence type="ECO:0000259" key="2">
    <source>
        <dbReference type="Pfam" id="PF11984"/>
    </source>
</evidence>
<dbReference type="Proteomes" id="UP000539642">
    <property type="component" value="Unassembled WGS sequence"/>
</dbReference>
<dbReference type="Pfam" id="PF11984">
    <property type="entry name" value="DUF3485"/>
    <property type="match status" value="1"/>
</dbReference>
<reference evidence="3 4" key="1">
    <citation type="submission" date="2020-08" db="EMBL/GenBank/DDBJ databases">
        <title>Genomic Encyclopedia of Type Strains, Phase IV (KMG-IV): sequencing the most valuable type-strain genomes for metagenomic binning, comparative biology and taxonomic classification.</title>
        <authorList>
            <person name="Goeker M."/>
        </authorList>
    </citation>
    <scope>NUCLEOTIDE SEQUENCE [LARGE SCALE GENOMIC DNA]</scope>
    <source>
        <strain evidence="3 4">DSM 28570</strain>
    </source>
</reference>
<dbReference type="NCBIfam" id="TIGR02914">
    <property type="entry name" value="EpsI_fam"/>
    <property type="match status" value="1"/>
</dbReference>
<keyword evidence="1" id="KW-0812">Transmembrane</keyword>
<evidence type="ECO:0000313" key="4">
    <source>
        <dbReference type="Proteomes" id="UP000539642"/>
    </source>
</evidence>
<dbReference type="InterPro" id="IPR014263">
    <property type="entry name" value="Methanolan_biosynth_EpsI"/>
</dbReference>
<keyword evidence="1" id="KW-0472">Membrane</keyword>
<evidence type="ECO:0000256" key="1">
    <source>
        <dbReference type="SAM" id="Phobius"/>
    </source>
</evidence>
<dbReference type="RefSeq" id="WP_183348300.1">
    <property type="nucleotide sequence ID" value="NZ_JACHEO010000002.1"/>
</dbReference>
<comment type="caution">
    <text evidence="3">The sequence shown here is derived from an EMBL/GenBank/DDBJ whole genome shotgun (WGS) entry which is preliminary data.</text>
</comment>
<protein>
    <submittedName>
        <fullName evidence="3">EpsI family protein</fullName>
    </submittedName>
</protein>
<dbReference type="EMBL" id="JACHEO010000002">
    <property type="protein sequence ID" value="MBB5346965.1"/>
    <property type="molecule type" value="Genomic_DNA"/>
</dbReference>
<name>A0A840UMW3_9BACT</name>
<dbReference type="AlphaFoldDB" id="A0A840UMW3"/>
<keyword evidence="4" id="KW-1185">Reference proteome</keyword>
<feature type="domain" description="Methanolan biosynthesis EpsI" evidence="2">
    <location>
        <begin position="11"/>
        <end position="213"/>
    </location>
</feature>
<proteinExistence type="predicted"/>
<feature type="transmembrane region" description="Helical" evidence="1">
    <location>
        <begin position="7"/>
        <end position="24"/>
    </location>
</feature>
<keyword evidence="1" id="KW-1133">Transmembrane helix</keyword>
<organism evidence="3 4">
    <name type="scientific">Desulfoprunum benzoelyticum</name>
    <dbReference type="NCBI Taxonomy" id="1506996"/>
    <lineage>
        <taxon>Bacteria</taxon>
        <taxon>Pseudomonadati</taxon>
        <taxon>Thermodesulfobacteriota</taxon>
        <taxon>Desulfobulbia</taxon>
        <taxon>Desulfobulbales</taxon>
        <taxon>Desulfobulbaceae</taxon>
        <taxon>Desulfoprunum</taxon>
    </lineage>
</organism>